<evidence type="ECO:0000256" key="4">
    <source>
        <dbReference type="ARBA" id="ARBA00023163"/>
    </source>
</evidence>
<dbReference type="GO" id="GO:0005730">
    <property type="term" value="C:nucleolus"/>
    <property type="evidence" value="ECO:0007669"/>
    <property type="project" value="UniProtKB-SubCell"/>
</dbReference>
<reference evidence="8" key="1">
    <citation type="journal article" date="2023" name="Commun. Biol.">
        <title>Genome analysis of Parmales, the sister group of diatoms, reveals the evolutionary specialization of diatoms from phago-mixotrophs to photoautotrophs.</title>
        <authorList>
            <person name="Ban H."/>
            <person name="Sato S."/>
            <person name="Yoshikawa S."/>
            <person name="Yamada K."/>
            <person name="Nakamura Y."/>
            <person name="Ichinomiya M."/>
            <person name="Sato N."/>
            <person name="Blanc-Mathieu R."/>
            <person name="Endo H."/>
            <person name="Kuwata A."/>
            <person name="Ogata H."/>
        </authorList>
    </citation>
    <scope>NUCLEOTIDE SEQUENCE [LARGE SCALE GENOMIC DNA]</scope>
</reference>
<keyword evidence="5" id="KW-0539">Nucleus</keyword>
<dbReference type="AlphaFoldDB" id="A0A9W7DX49"/>
<dbReference type="GO" id="GO:0000428">
    <property type="term" value="C:DNA-directed RNA polymerase complex"/>
    <property type="evidence" value="ECO:0007669"/>
    <property type="project" value="UniProtKB-KW"/>
</dbReference>
<dbReference type="InterPro" id="IPR009668">
    <property type="entry name" value="RNA_pol-assoc_fac_A49-like"/>
</dbReference>
<evidence type="ECO:0000256" key="6">
    <source>
        <dbReference type="SAM" id="MobiDB-lite"/>
    </source>
</evidence>
<evidence type="ECO:0000256" key="5">
    <source>
        <dbReference type="ARBA" id="ARBA00023242"/>
    </source>
</evidence>
<dbReference type="Pfam" id="PF06870">
    <property type="entry name" value="RNA_pol_I_A49"/>
    <property type="match status" value="1"/>
</dbReference>
<dbReference type="Proteomes" id="UP001162640">
    <property type="component" value="Unassembled WGS sequence"/>
</dbReference>
<feature type="region of interest" description="Disordered" evidence="6">
    <location>
        <begin position="1"/>
        <end position="41"/>
    </location>
</feature>
<evidence type="ECO:0000256" key="1">
    <source>
        <dbReference type="ARBA" id="ARBA00004604"/>
    </source>
</evidence>
<protein>
    <submittedName>
        <fullName evidence="7">Uncharacterized protein</fullName>
    </submittedName>
</protein>
<accession>A0A9W7DX49</accession>
<gene>
    <name evidence="7" type="ORF">TL16_g02364</name>
</gene>
<feature type="compositionally biased region" description="Low complexity" evidence="6">
    <location>
        <begin position="20"/>
        <end position="34"/>
    </location>
</feature>
<keyword evidence="3" id="KW-0240">DNA-directed RNA polymerase</keyword>
<comment type="caution">
    <text evidence="7">The sequence shown here is derived from an EMBL/GenBank/DDBJ whole genome shotgun (WGS) entry which is preliminary data.</text>
</comment>
<dbReference type="GO" id="GO:0006351">
    <property type="term" value="P:DNA-templated transcription"/>
    <property type="evidence" value="ECO:0007669"/>
    <property type="project" value="InterPro"/>
</dbReference>
<feature type="compositionally biased region" description="Basic and acidic residues" evidence="6">
    <location>
        <begin position="1"/>
        <end position="12"/>
    </location>
</feature>
<keyword evidence="4" id="KW-0804">Transcription</keyword>
<dbReference type="EMBL" id="BLQM01000057">
    <property type="protein sequence ID" value="GMH57380.1"/>
    <property type="molecule type" value="Genomic_DNA"/>
</dbReference>
<name>A0A9W7DX49_9STRA</name>
<comment type="subcellular location">
    <subcellularLocation>
        <location evidence="1">Nucleus</location>
        <location evidence="1">Nucleolus</location>
    </subcellularLocation>
</comment>
<evidence type="ECO:0000256" key="3">
    <source>
        <dbReference type="ARBA" id="ARBA00022478"/>
    </source>
</evidence>
<evidence type="ECO:0000313" key="7">
    <source>
        <dbReference type="EMBL" id="GMH57380.1"/>
    </source>
</evidence>
<proteinExistence type="inferred from homology"/>
<feature type="compositionally biased region" description="Polar residues" evidence="6">
    <location>
        <begin position="50"/>
        <end position="60"/>
    </location>
</feature>
<sequence length="461" mass="50005">MAKKSAQKDKSSSGKKRKSSTSSSSSSPSSPSSSATLIFKSGPAPPILQFTMNTPASDLPSNFKVEKDDDKNLVTITGSTDTCTYTNVTAIKSVESDDDSDSDSDSVSSAPLTTTFSAVYNEENNTFTVHHESNLETSLRPLTQQVDVYNPVVSDHSLSAASLMDRRDALYKSFGSSKKLKVLKAQAANQVTVDAVVAGSTMYESMSSVTQSKSNKDAIRLAVTDNVKDPIAEALESSRKLLLPKYDESASKAGDVYNARDIMGAESWAGISRVVDACSHKESWLAALTERDDYPESIMKELKFIGDELKGGKDKGNDKDKIKVLVFLRHCWKFHNYMKKSTVRKGVDEIAKSMGVPEYAAVRILELFTQPIDGGGYGVTKQLKDKKCVHMLLLMMLSSETCQVGDISLLVKDMKMEVAAASDLMRQAGVTVKKSKLKGGDILGVELKVPVVFPGVKRGRG</sequence>
<feature type="region of interest" description="Disordered" evidence="6">
    <location>
        <begin position="46"/>
        <end position="65"/>
    </location>
</feature>
<evidence type="ECO:0000256" key="2">
    <source>
        <dbReference type="ARBA" id="ARBA00009430"/>
    </source>
</evidence>
<dbReference type="GO" id="GO:0003677">
    <property type="term" value="F:DNA binding"/>
    <property type="evidence" value="ECO:0007669"/>
    <property type="project" value="InterPro"/>
</dbReference>
<evidence type="ECO:0000313" key="8">
    <source>
        <dbReference type="Proteomes" id="UP001162640"/>
    </source>
</evidence>
<dbReference type="PANTHER" id="PTHR14440">
    <property type="entry name" value="DNA-DIRECTED RNA POLYMERASE I SUBUNIT RPA49"/>
    <property type="match status" value="1"/>
</dbReference>
<organism evidence="7 8">
    <name type="scientific">Triparma laevis f. inornata</name>
    <dbReference type="NCBI Taxonomy" id="1714386"/>
    <lineage>
        <taxon>Eukaryota</taxon>
        <taxon>Sar</taxon>
        <taxon>Stramenopiles</taxon>
        <taxon>Ochrophyta</taxon>
        <taxon>Bolidophyceae</taxon>
        <taxon>Parmales</taxon>
        <taxon>Triparmaceae</taxon>
        <taxon>Triparma</taxon>
    </lineage>
</organism>
<comment type="similarity">
    <text evidence="2">Belongs to the eukaryotic RPA49/POLR1E RNA polymerase subunit family.</text>
</comment>